<accession>A0A9J6E946</accession>
<keyword evidence="1 3" id="KW-0863">Zinc-finger</keyword>
<keyword evidence="2" id="KW-0862">Zinc</keyword>
<keyword evidence="1 3" id="KW-0479">Metal-binding</keyword>
<feature type="domain" description="RING-type" evidence="5">
    <location>
        <begin position="379"/>
        <end position="415"/>
    </location>
</feature>
<feature type="region of interest" description="Disordered" evidence="4">
    <location>
        <begin position="125"/>
        <end position="148"/>
    </location>
</feature>
<feature type="region of interest" description="Disordered" evidence="4">
    <location>
        <begin position="560"/>
        <end position="587"/>
    </location>
</feature>
<reference evidence="6" key="1">
    <citation type="journal article" date="2020" name="Cell">
        <title>Large-Scale Comparative Analyses of Tick Genomes Elucidate Their Genetic Diversity and Vector Capacities.</title>
        <authorList>
            <consortium name="Tick Genome and Microbiome Consortium (TIGMIC)"/>
            <person name="Jia N."/>
            <person name="Wang J."/>
            <person name="Shi W."/>
            <person name="Du L."/>
            <person name="Sun Y."/>
            <person name="Zhan W."/>
            <person name="Jiang J.F."/>
            <person name="Wang Q."/>
            <person name="Zhang B."/>
            <person name="Ji P."/>
            <person name="Bell-Sakyi L."/>
            <person name="Cui X.M."/>
            <person name="Yuan T.T."/>
            <person name="Jiang B.G."/>
            <person name="Yang W.F."/>
            <person name="Lam T.T."/>
            <person name="Chang Q.C."/>
            <person name="Ding S.J."/>
            <person name="Wang X.J."/>
            <person name="Zhu J.G."/>
            <person name="Ruan X.D."/>
            <person name="Zhao L."/>
            <person name="Wei J.T."/>
            <person name="Ye R.Z."/>
            <person name="Que T.C."/>
            <person name="Du C.H."/>
            <person name="Zhou Y.H."/>
            <person name="Cheng J.X."/>
            <person name="Dai P.F."/>
            <person name="Guo W.B."/>
            <person name="Han X.H."/>
            <person name="Huang E.J."/>
            <person name="Li L.F."/>
            <person name="Wei W."/>
            <person name="Gao Y.C."/>
            <person name="Liu J.Z."/>
            <person name="Shao H.Z."/>
            <person name="Wang X."/>
            <person name="Wang C.C."/>
            <person name="Yang T.C."/>
            <person name="Huo Q.B."/>
            <person name="Li W."/>
            <person name="Chen H.Y."/>
            <person name="Chen S.E."/>
            <person name="Zhou L.G."/>
            <person name="Ni X.B."/>
            <person name="Tian J.H."/>
            <person name="Sheng Y."/>
            <person name="Liu T."/>
            <person name="Pan Y.S."/>
            <person name="Xia L.Y."/>
            <person name="Li J."/>
            <person name="Zhao F."/>
            <person name="Cao W.C."/>
        </authorList>
    </citation>
    <scope>NUCLEOTIDE SEQUENCE</scope>
    <source>
        <strain evidence="6">Rmic-2018</strain>
    </source>
</reference>
<dbReference type="EMBL" id="JABSTU010000005">
    <property type="protein sequence ID" value="KAH8030854.1"/>
    <property type="molecule type" value="Genomic_DNA"/>
</dbReference>
<evidence type="ECO:0000256" key="1">
    <source>
        <dbReference type="ARBA" id="ARBA00022771"/>
    </source>
</evidence>
<dbReference type="Proteomes" id="UP000821866">
    <property type="component" value="Chromosome 3"/>
</dbReference>
<evidence type="ECO:0000259" key="5">
    <source>
        <dbReference type="PROSITE" id="PS50089"/>
    </source>
</evidence>
<dbReference type="PROSITE" id="PS50089">
    <property type="entry name" value="ZF_RING_2"/>
    <property type="match status" value="1"/>
</dbReference>
<gene>
    <name evidence="6" type="ORF">HPB51_011898</name>
</gene>
<evidence type="ECO:0000256" key="3">
    <source>
        <dbReference type="PROSITE-ProRule" id="PRU00175"/>
    </source>
</evidence>
<dbReference type="AlphaFoldDB" id="A0A9J6E946"/>
<name>A0A9J6E946_RHIMP</name>
<dbReference type="Gene3D" id="3.30.40.10">
    <property type="entry name" value="Zinc/RING finger domain, C3HC4 (zinc finger)"/>
    <property type="match status" value="1"/>
</dbReference>
<proteinExistence type="predicted"/>
<evidence type="ECO:0000313" key="6">
    <source>
        <dbReference type="EMBL" id="KAH8030854.1"/>
    </source>
</evidence>
<dbReference type="GO" id="GO:0008270">
    <property type="term" value="F:zinc ion binding"/>
    <property type="evidence" value="ECO:0007669"/>
    <property type="project" value="UniProtKB-KW"/>
</dbReference>
<dbReference type="InterPro" id="IPR001841">
    <property type="entry name" value="Znf_RING"/>
</dbReference>
<dbReference type="VEuPathDB" id="VectorBase:LOC119185978"/>
<sequence length="601" mass="66092">MDGTQFDRLIEQGKAFGFVGKELYNFVEKERNRRKEERDAERIRYRQHLEFLMEQERENSRLRIQKEKERLKLCATQSGLSVVARTPSSAIDRGLNKQSYQDHVQLLRQKMESRRRMFETWDARHEKGKEPVGAKPLRAGQNNSTDEANIGFTSESKELAAESPIVATKATEGRSDGDEALCLESLVNTEMPSVMDLAQPPCMCVAMAANCDVRSTSGPAGEDPCTDSGTESCADAHCELGNVGASSSPRCERRSSEEDACIVQPSVKFPASQGVHKLTENPDCIDLTADETGETSSALQMLQADFSKHASICNMRLLAPKQVFSLQVLQCGEYDDGNGTLSLLSTAMAFWTYALTGFGDFFEQRRVSFTQPIPVDRVCGICCRIPSNAVLLPCAHVSCLRCKVKVCNAKQCPLDGTAVTEKELISFETDPCYLEMRCVVCVVDGRKCSSNFCGKLSELKRHLATCRGGDLHCAKGGRPVASEAAAQHYRKCCETNSTLQSATDARVRKAVEEIRGIKEDLESLRQLMNERDSEDELVNGVDGLVERLANLDRSLSVARETVTDTQRQGNQSSKPTAPGPSRAASKPCACAKPCACITSCL</sequence>
<protein>
    <recommendedName>
        <fullName evidence="5">RING-type domain-containing protein</fullName>
    </recommendedName>
</protein>
<evidence type="ECO:0000313" key="7">
    <source>
        <dbReference type="Proteomes" id="UP000821866"/>
    </source>
</evidence>
<organism evidence="6 7">
    <name type="scientific">Rhipicephalus microplus</name>
    <name type="common">Cattle tick</name>
    <name type="synonym">Boophilus microplus</name>
    <dbReference type="NCBI Taxonomy" id="6941"/>
    <lineage>
        <taxon>Eukaryota</taxon>
        <taxon>Metazoa</taxon>
        <taxon>Ecdysozoa</taxon>
        <taxon>Arthropoda</taxon>
        <taxon>Chelicerata</taxon>
        <taxon>Arachnida</taxon>
        <taxon>Acari</taxon>
        <taxon>Parasitiformes</taxon>
        <taxon>Ixodida</taxon>
        <taxon>Ixodoidea</taxon>
        <taxon>Ixodidae</taxon>
        <taxon>Rhipicephalinae</taxon>
        <taxon>Rhipicephalus</taxon>
        <taxon>Boophilus</taxon>
    </lineage>
</organism>
<dbReference type="SUPFAM" id="SSF57850">
    <property type="entry name" value="RING/U-box"/>
    <property type="match status" value="1"/>
</dbReference>
<evidence type="ECO:0000256" key="2">
    <source>
        <dbReference type="ARBA" id="ARBA00022833"/>
    </source>
</evidence>
<comment type="caution">
    <text evidence="6">The sequence shown here is derived from an EMBL/GenBank/DDBJ whole genome shotgun (WGS) entry which is preliminary data.</text>
</comment>
<reference evidence="6" key="2">
    <citation type="submission" date="2021-09" db="EMBL/GenBank/DDBJ databases">
        <authorList>
            <person name="Jia N."/>
            <person name="Wang J."/>
            <person name="Shi W."/>
            <person name="Du L."/>
            <person name="Sun Y."/>
            <person name="Zhan W."/>
            <person name="Jiang J."/>
            <person name="Wang Q."/>
            <person name="Zhang B."/>
            <person name="Ji P."/>
            <person name="Sakyi L.B."/>
            <person name="Cui X."/>
            <person name="Yuan T."/>
            <person name="Jiang B."/>
            <person name="Yang W."/>
            <person name="Lam T.T.-Y."/>
            <person name="Chang Q."/>
            <person name="Ding S."/>
            <person name="Wang X."/>
            <person name="Zhu J."/>
            <person name="Ruan X."/>
            <person name="Zhao L."/>
            <person name="Wei J."/>
            <person name="Que T."/>
            <person name="Du C."/>
            <person name="Cheng J."/>
            <person name="Dai P."/>
            <person name="Han X."/>
            <person name="Huang E."/>
            <person name="Gao Y."/>
            <person name="Liu J."/>
            <person name="Shao H."/>
            <person name="Ye R."/>
            <person name="Li L."/>
            <person name="Wei W."/>
            <person name="Wang X."/>
            <person name="Wang C."/>
            <person name="Huo Q."/>
            <person name="Li W."/>
            <person name="Guo W."/>
            <person name="Chen H."/>
            <person name="Chen S."/>
            <person name="Zhou L."/>
            <person name="Zhou L."/>
            <person name="Ni X."/>
            <person name="Tian J."/>
            <person name="Zhou Y."/>
            <person name="Sheng Y."/>
            <person name="Liu T."/>
            <person name="Pan Y."/>
            <person name="Xia L."/>
            <person name="Li J."/>
            <person name="Zhao F."/>
            <person name="Cao W."/>
        </authorList>
    </citation>
    <scope>NUCLEOTIDE SEQUENCE</scope>
    <source>
        <strain evidence="6">Rmic-2018</strain>
        <tissue evidence="6">Larvae</tissue>
    </source>
</reference>
<dbReference type="InterPro" id="IPR013083">
    <property type="entry name" value="Znf_RING/FYVE/PHD"/>
</dbReference>
<feature type="compositionally biased region" description="Polar residues" evidence="4">
    <location>
        <begin position="563"/>
        <end position="575"/>
    </location>
</feature>
<evidence type="ECO:0000256" key="4">
    <source>
        <dbReference type="SAM" id="MobiDB-lite"/>
    </source>
</evidence>
<keyword evidence="7" id="KW-1185">Reference proteome</keyword>